<dbReference type="InterPro" id="IPR051450">
    <property type="entry name" value="Gfo/Idh/MocA_Oxidoreductases"/>
</dbReference>
<accession>A0ABS2QU59</accession>
<dbReference type="InterPro" id="IPR036291">
    <property type="entry name" value="NAD(P)-bd_dom_sf"/>
</dbReference>
<dbReference type="Proteomes" id="UP000809829">
    <property type="component" value="Unassembled WGS sequence"/>
</dbReference>
<reference evidence="2 3" key="1">
    <citation type="submission" date="2021-01" db="EMBL/GenBank/DDBJ databases">
        <title>Genomic Encyclopedia of Type Strains, Phase IV (KMG-IV): sequencing the most valuable type-strain genomes for metagenomic binning, comparative biology and taxonomic classification.</title>
        <authorList>
            <person name="Goeker M."/>
        </authorList>
    </citation>
    <scope>NUCLEOTIDE SEQUENCE [LARGE SCALE GENOMIC DNA]</scope>
    <source>
        <strain evidence="2 3">DSM 104297</strain>
    </source>
</reference>
<dbReference type="PANTHER" id="PTHR43377">
    <property type="entry name" value="BILIVERDIN REDUCTASE A"/>
    <property type="match status" value="1"/>
</dbReference>
<gene>
    <name evidence="2" type="ORF">JOC83_001858</name>
</gene>
<dbReference type="Pfam" id="PF01408">
    <property type="entry name" value="GFO_IDH_MocA"/>
    <property type="match status" value="1"/>
</dbReference>
<dbReference type="RefSeq" id="WP_205186456.1">
    <property type="nucleotide sequence ID" value="NZ_JAFBFC010000003.1"/>
</dbReference>
<organism evidence="2 3">
    <name type="scientific">Priestia iocasae</name>
    <dbReference type="NCBI Taxonomy" id="2291674"/>
    <lineage>
        <taxon>Bacteria</taxon>
        <taxon>Bacillati</taxon>
        <taxon>Bacillota</taxon>
        <taxon>Bacilli</taxon>
        <taxon>Bacillales</taxon>
        <taxon>Bacillaceae</taxon>
        <taxon>Priestia</taxon>
    </lineage>
</organism>
<sequence>MSILLVGAGSMGVEYAKVLKSLNLSFDVFTRSEKTARQFEKSTGKKAYFGELSSLLQQHSYEKAIVAIDVEFLKDVAIMLLTHGVKEVLLEKPGAVDEEELTKLYETAQALKANVWIGYNRRFYESVQKLQDFLTEENPVRSIHFTFTELSKKIEQLHSSEVLKSNWLLANSSHVIDLAFYLAGKPTSFSAFSADKLPWHPTGAIFSGAGVTEKDVLFSYHANWKAPGRWGVEVMTDECTLILQPLEKLYKMKHGSFQLQEVPLLGADDTQFKPGLLKQVQSFVTTKDRLVSIDEQLSHIRTIYNQIRNGQHKGS</sequence>
<dbReference type="Gene3D" id="3.30.360.10">
    <property type="entry name" value="Dihydrodipicolinate Reductase, domain 2"/>
    <property type="match status" value="1"/>
</dbReference>
<dbReference type="PANTHER" id="PTHR43377:SF1">
    <property type="entry name" value="BILIVERDIN REDUCTASE A"/>
    <property type="match status" value="1"/>
</dbReference>
<dbReference type="EMBL" id="JAFBFC010000003">
    <property type="protein sequence ID" value="MBM7703011.1"/>
    <property type="molecule type" value="Genomic_DNA"/>
</dbReference>
<protein>
    <submittedName>
        <fullName evidence="2">Dehydrogenase</fullName>
    </submittedName>
</protein>
<evidence type="ECO:0000313" key="2">
    <source>
        <dbReference type="EMBL" id="MBM7703011.1"/>
    </source>
</evidence>
<evidence type="ECO:0000259" key="1">
    <source>
        <dbReference type="Pfam" id="PF01408"/>
    </source>
</evidence>
<comment type="caution">
    <text evidence="2">The sequence shown here is derived from an EMBL/GenBank/DDBJ whole genome shotgun (WGS) entry which is preliminary data.</text>
</comment>
<dbReference type="SUPFAM" id="SSF51735">
    <property type="entry name" value="NAD(P)-binding Rossmann-fold domains"/>
    <property type="match status" value="1"/>
</dbReference>
<proteinExistence type="predicted"/>
<dbReference type="SUPFAM" id="SSF55347">
    <property type="entry name" value="Glyceraldehyde-3-phosphate dehydrogenase-like, C-terminal domain"/>
    <property type="match status" value="1"/>
</dbReference>
<keyword evidence="3" id="KW-1185">Reference proteome</keyword>
<name>A0ABS2QU59_9BACI</name>
<dbReference type="Gene3D" id="3.40.50.720">
    <property type="entry name" value="NAD(P)-binding Rossmann-like Domain"/>
    <property type="match status" value="1"/>
</dbReference>
<dbReference type="InterPro" id="IPR000683">
    <property type="entry name" value="Gfo/Idh/MocA-like_OxRdtase_N"/>
</dbReference>
<feature type="domain" description="Gfo/Idh/MocA-like oxidoreductase N-terminal" evidence="1">
    <location>
        <begin position="2"/>
        <end position="119"/>
    </location>
</feature>
<evidence type="ECO:0000313" key="3">
    <source>
        <dbReference type="Proteomes" id="UP000809829"/>
    </source>
</evidence>